<sequence>MWSQNFAQNFLLFQNLYKKVGVGGKPWTRYKNNSAVVLLRANLTQDEEPFEDDIIALDDESDIDILNIQIHCCLISITSNDKNNISISTKSIDILSISTKSIDILSISTKSIDILLISSKEKSTIYMYTFWDYFPLQATVFKIVVIH</sequence>
<protein>
    <submittedName>
        <fullName evidence="1">Uncharacterized protein</fullName>
    </submittedName>
</protein>
<reference evidence="1 2" key="1">
    <citation type="journal article" date="2018" name="Sci. Rep.">
        <title>Genomic signatures of local adaptation to the degree of environmental predictability in rotifers.</title>
        <authorList>
            <person name="Franch-Gras L."/>
            <person name="Hahn C."/>
            <person name="Garcia-Roger E.M."/>
            <person name="Carmona M.J."/>
            <person name="Serra M."/>
            <person name="Gomez A."/>
        </authorList>
    </citation>
    <scope>NUCLEOTIDE SEQUENCE [LARGE SCALE GENOMIC DNA]</scope>
    <source>
        <strain evidence="1">HYR1</strain>
    </source>
</reference>
<accession>A0A3M7PBI1</accession>
<comment type="caution">
    <text evidence="1">The sequence shown here is derived from an EMBL/GenBank/DDBJ whole genome shotgun (WGS) entry which is preliminary data.</text>
</comment>
<dbReference type="AlphaFoldDB" id="A0A3M7PBI1"/>
<dbReference type="Proteomes" id="UP000276133">
    <property type="component" value="Unassembled WGS sequence"/>
</dbReference>
<organism evidence="1 2">
    <name type="scientific">Brachionus plicatilis</name>
    <name type="common">Marine rotifer</name>
    <name type="synonym">Brachionus muelleri</name>
    <dbReference type="NCBI Taxonomy" id="10195"/>
    <lineage>
        <taxon>Eukaryota</taxon>
        <taxon>Metazoa</taxon>
        <taxon>Spiralia</taxon>
        <taxon>Gnathifera</taxon>
        <taxon>Rotifera</taxon>
        <taxon>Eurotatoria</taxon>
        <taxon>Monogononta</taxon>
        <taxon>Pseudotrocha</taxon>
        <taxon>Ploima</taxon>
        <taxon>Brachionidae</taxon>
        <taxon>Brachionus</taxon>
    </lineage>
</organism>
<keyword evidence="2" id="KW-1185">Reference proteome</keyword>
<evidence type="ECO:0000313" key="2">
    <source>
        <dbReference type="Proteomes" id="UP000276133"/>
    </source>
</evidence>
<dbReference type="EMBL" id="REGN01012311">
    <property type="protein sequence ID" value="RMZ96067.1"/>
    <property type="molecule type" value="Genomic_DNA"/>
</dbReference>
<name>A0A3M7PBI1_BRAPC</name>
<gene>
    <name evidence="1" type="ORF">BpHYR1_001194</name>
</gene>
<evidence type="ECO:0000313" key="1">
    <source>
        <dbReference type="EMBL" id="RMZ96067.1"/>
    </source>
</evidence>
<proteinExistence type="predicted"/>